<evidence type="ECO:0000313" key="2">
    <source>
        <dbReference type="EMBL" id="CAI9170047.1"/>
    </source>
</evidence>
<reference evidence="2" key="1">
    <citation type="submission" date="2023-04" db="EMBL/GenBank/DDBJ databases">
        <authorList>
            <consortium name="ELIXIR-Norway"/>
        </authorList>
    </citation>
    <scope>NUCLEOTIDE SEQUENCE [LARGE SCALE GENOMIC DNA]</scope>
</reference>
<name>A0ABN8Z835_RANTA</name>
<protein>
    <submittedName>
        <fullName evidence="2">Uncharacterized protein</fullName>
    </submittedName>
</protein>
<keyword evidence="3" id="KW-1185">Reference proteome</keyword>
<feature type="region of interest" description="Disordered" evidence="1">
    <location>
        <begin position="1"/>
        <end position="22"/>
    </location>
</feature>
<evidence type="ECO:0000256" key="1">
    <source>
        <dbReference type="SAM" id="MobiDB-lite"/>
    </source>
</evidence>
<proteinExistence type="predicted"/>
<evidence type="ECO:0000313" key="3">
    <source>
        <dbReference type="Proteomes" id="UP001176941"/>
    </source>
</evidence>
<dbReference type="EMBL" id="OX459939">
    <property type="protein sequence ID" value="CAI9170047.1"/>
    <property type="molecule type" value="Genomic_DNA"/>
</dbReference>
<organism evidence="2 3">
    <name type="scientific">Rangifer tarandus platyrhynchus</name>
    <name type="common">Svalbard reindeer</name>
    <dbReference type="NCBI Taxonomy" id="3082113"/>
    <lineage>
        <taxon>Eukaryota</taxon>
        <taxon>Metazoa</taxon>
        <taxon>Chordata</taxon>
        <taxon>Craniata</taxon>
        <taxon>Vertebrata</taxon>
        <taxon>Euteleostomi</taxon>
        <taxon>Mammalia</taxon>
        <taxon>Eutheria</taxon>
        <taxon>Laurasiatheria</taxon>
        <taxon>Artiodactyla</taxon>
        <taxon>Ruminantia</taxon>
        <taxon>Pecora</taxon>
        <taxon>Cervidae</taxon>
        <taxon>Odocoileinae</taxon>
        <taxon>Rangifer</taxon>
    </lineage>
</organism>
<accession>A0ABN8Z835</accession>
<gene>
    <name evidence="2" type="ORF">MRATA1EN1_LOCUS19009</name>
</gene>
<dbReference type="Proteomes" id="UP001176941">
    <property type="component" value="Chromosome 3"/>
</dbReference>
<sequence>MDPLLPPTRAQDQQQGGAGAWPGETLKIPLKPDCEPCWPVFGAGPGRAAAGVGLWLPTLGGPGLDSAQSRTIAGLAISIIRHHHCLIRAACYARKHVPAAAHACCRTGQLDTTPVGQEGSQGLALLRGLSAAASALPDPKAPR</sequence>